<accession>A0A8W8LXP6</accession>
<dbReference type="Gene3D" id="2.10.90.10">
    <property type="entry name" value="Cystine-knot cytokines"/>
    <property type="match status" value="1"/>
</dbReference>
<keyword evidence="4" id="KW-0732">Signal</keyword>
<dbReference type="EnsemblMetazoa" id="G3010.3">
    <property type="protein sequence ID" value="G3010.3:cds"/>
    <property type="gene ID" value="G3010"/>
</dbReference>
<dbReference type="PRINTS" id="PR00669">
    <property type="entry name" value="INHIBINA"/>
</dbReference>
<feature type="domain" description="TGF-beta family profile" evidence="9">
    <location>
        <begin position="268"/>
        <end position="387"/>
    </location>
</feature>
<evidence type="ECO:0000256" key="4">
    <source>
        <dbReference type="ARBA" id="ARBA00022729"/>
    </source>
</evidence>
<dbReference type="Proteomes" id="UP000005408">
    <property type="component" value="Unassembled WGS sequence"/>
</dbReference>
<dbReference type="SMART" id="SM00204">
    <property type="entry name" value="TGFB"/>
    <property type="match status" value="1"/>
</dbReference>
<dbReference type="InterPro" id="IPR029034">
    <property type="entry name" value="Cystine-knot_cytokine"/>
</dbReference>
<reference evidence="10" key="1">
    <citation type="submission" date="2022-08" db="UniProtKB">
        <authorList>
            <consortium name="EnsemblMetazoa"/>
        </authorList>
    </citation>
    <scope>IDENTIFICATION</scope>
    <source>
        <strain evidence="10">05x7-T-G4-1.051#20</strain>
    </source>
</reference>
<dbReference type="Pfam" id="PF00688">
    <property type="entry name" value="TGFb_propeptide"/>
    <property type="match status" value="1"/>
</dbReference>
<evidence type="ECO:0000256" key="3">
    <source>
        <dbReference type="ARBA" id="ARBA00022525"/>
    </source>
</evidence>
<comment type="similarity">
    <text evidence="2 8">Belongs to the TGF-beta family.</text>
</comment>
<dbReference type="Pfam" id="PF00019">
    <property type="entry name" value="TGF_beta"/>
    <property type="match status" value="1"/>
</dbReference>
<evidence type="ECO:0000256" key="6">
    <source>
        <dbReference type="ARBA" id="ARBA00023157"/>
    </source>
</evidence>
<dbReference type="CDD" id="cd19376">
    <property type="entry name" value="TGF_beta_GDF15"/>
    <property type="match status" value="1"/>
</dbReference>
<dbReference type="GO" id="GO:0005125">
    <property type="term" value="F:cytokine activity"/>
    <property type="evidence" value="ECO:0007669"/>
    <property type="project" value="TreeGrafter"/>
</dbReference>
<protein>
    <recommendedName>
        <fullName evidence="9">TGF-beta family profile domain-containing protein</fullName>
    </recommendedName>
</protein>
<dbReference type="InterPro" id="IPR001111">
    <property type="entry name" value="TGF-b_propeptide"/>
</dbReference>
<dbReference type="EnsemblMetazoa" id="G3010.4">
    <property type="protein sequence ID" value="G3010.4:cds"/>
    <property type="gene ID" value="G3010"/>
</dbReference>
<evidence type="ECO:0000313" key="10">
    <source>
        <dbReference type="EnsemblMetazoa" id="G3010.2:cds"/>
    </source>
</evidence>
<proteinExistence type="inferred from homology"/>
<dbReference type="GO" id="GO:0005615">
    <property type="term" value="C:extracellular space"/>
    <property type="evidence" value="ECO:0007669"/>
    <property type="project" value="TreeGrafter"/>
</dbReference>
<dbReference type="GO" id="GO:0008083">
    <property type="term" value="F:growth factor activity"/>
    <property type="evidence" value="ECO:0007669"/>
    <property type="project" value="UniProtKB-KW"/>
</dbReference>
<evidence type="ECO:0000256" key="5">
    <source>
        <dbReference type="ARBA" id="ARBA00023030"/>
    </source>
</evidence>
<evidence type="ECO:0000259" key="9">
    <source>
        <dbReference type="PROSITE" id="PS51362"/>
    </source>
</evidence>
<organism evidence="10 11">
    <name type="scientific">Magallana gigas</name>
    <name type="common">Pacific oyster</name>
    <name type="synonym">Crassostrea gigas</name>
    <dbReference type="NCBI Taxonomy" id="29159"/>
    <lineage>
        <taxon>Eukaryota</taxon>
        <taxon>Metazoa</taxon>
        <taxon>Spiralia</taxon>
        <taxon>Lophotrochozoa</taxon>
        <taxon>Mollusca</taxon>
        <taxon>Bivalvia</taxon>
        <taxon>Autobranchia</taxon>
        <taxon>Pteriomorphia</taxon>
        <taxon>Ostreida</taxon>
        <taxon>Ostreoidea</taxon>
        <taxon>Ostreidae</taxon>
        <taxon>Magallana</taxon>
    </lineage>
</organism>
<dbReference type="OMA" id="FKMANTF"/>
<dbReference type="AlphaFoldDB" id="A0A8W8LXP6"/>
<keyword evidence="5 8" id="KW-0339">Growth factor</keyword>
<dbReference type="PROSITE" id="PS51362">
    <property type="entry name" value="TGF_BETA_2"/>
    <property type="match status" value="1"/>
</dbReference>
<dbReference type="PROSITE" id="PS00250">
    <property type="entry name" value="TGF_BETA_1"/>
    <property type="match status" value="1"/>
</dbReference>
<dbReference type="EnsemblMetazoa" id="G3010.5">
    <property type="protein sequence ID" value="G3010.5:cds"/>
    <property type="gene ID" value="G3010"/>
</dbReference>
<evidence type="ECO:0000256" key="2">
    <source>
        <dbReference type="ARBA" id="ARBA00006656"/>
    </source>
</evidence>
<dbReference type="SUPFAM" id="SSF57501">
    <property type="entry name" value="Cystine-knot cytokines"/>
    <property type="match status" value="1"/>
</dbReference>
<dbReference type="Gene3D" id="2.60.120.970">
    <property type="match status" value="1"/>
</dbReference>
<evidence type="ECO:0000256" key="8">
    <source>
        <dbReference type="RuleBase" id="RU000354"/>
    </source>
</evidence>
<sequence length="387" mass="44613">MKLYYECTFPTVLITVVQLTIVSFAKPASVTTFAGTDHQERTDSHRIEVFKQKILDGLQYKNVPRVTSFNETIAEKRKLIQMYRNYMRKRDRNYPQESEPITGTARMHRYNLRPGNEKASNEKRLKLFVVPELKHPEDHTRERAVSSARLKLFKHTSLATTRTSEVEIKLFNNNQVIDTLVESRTIDLSRDGWEIFDITQVVQDWIEDPELNNGIEIFVDGLDAGQLVFPSLNITERMSSKSSTNTTISNVILPILEMKTHERSILKRVKRQNDIERRDCVKGDGESRCCRFTTTIAFSDLGWNDWILAPPDYEAHYCDGSCPDRFKMANTFAGIQARLHALYPNKFPKPCCVPSKLSPLTILHKDSSGKYQFTDYPDMIVEDCKCA</sequence>
<evidence type="ECO:0000313" key="11">
    <source>
        <dbReference type="Proteomes" id="UP000005408"/>
    </source>
</evidence>
<dbReference type="InterPro" id="IPR001839">
    <property type="entry name" value="TGF-b_C"/>
</dbReference>
<comment type="subcellular location">
    <subcellularLocation>
        <location evidence="1">Secreted</location>
    </subcellularLocation>
</comment>
<evidence type="ECO:0000256" key="7">
    <source>
        <dbReference type="ARBA" id="ARBA00023180"/>
    </source>
</evidence>
<keyword evidence="6" id="KW-1015">Disulfide bond</keyword>
<keyword evidence="11" id="KW-1185">Reference proteome</keyword>
<dbReference type="InterPro" id="IPR017948">
    <property type="entry name" value="TGFb_CS"/>
</dbReference>
<keyword evidence="3" id="KW-0964">Secreted</keyword>
<dbReference type="EnsemblMetazoa" id="G3010.2">
    <property type="protein sequence ID" value="G3010.2:cds"/>
    <property type="gene ID" value="G3010"/>
</dbReference>
<evidence type="ECO:0000256" key="1">
    <source>
        <dbReference type="ARBA" id="ARBA00004613"/>
    </source>
</evidence>
<dbReference type="FunFam" id="2.10.90.10:FF:000012">
    <property type="entry name" value="Growth/differentiation factor 9 (Predicted)"/>
    <property type="match status" value="1"/>
</dbReference>
<dbReference type="OrthoDB" id="5987191at2759"/>
<dbReference type="PANTHER" id="PTHR11848">
    <property type="entry name" value="TGF-BETA FAMILY"/>
    <property type="match status" value="1"/>
</dbReference>
<keyword evidence="7" id="KW-0325">Glycoprotein</keyword>
<name>A0A8W8LXP6_MAGGI</name>
<dbReference type="InterPro" id="IPR015615">
    <property type="entry name" value="TGF-beta-rel"/>
</dbReference>